<protein>
    <recommendedName>
        <fullName evidence="14">Peptidase M48 domain-containing protein</fullName>
    </recommendedName>
</protein>
<accession>A0ABP4J7D4</accession>
<comment type="cofactor">
    <cofactor evidence="11">
        <name>Zn(2+)</name>
        <dbReference type="ChEBI" id="CHEBI:29105"/>
    </cofactor>
    <text evidence="11">Binds 1 zinc ion per subunit.</text>
</comment>
<keyword evidence="8 13" id="KW-1133">Transmembrane helix</keyword>
<feature type="compositionally biased region" description="Low complexity" evidence="12">
    <location>
        <begin position="26"/>
        <end position="37"/>
    </location>
</feature>
<name>A0ABP4J7D4_9ACTN</name>
<evidence type="ECO:0000256" key="12">
    <source>
        <dbReference type="SAM" id="MobiDB-lite"/>
    </source>
</evidence>
<keyword evidence="5" id="KW-0479">Metal-binding</keyword>
<dbReference type="EMBL" id="BAAAKJ010000330">
    <property type="protein sequence ID" value="GAA1407915.1"/>
    <property type="molecule type" value="Genomic_DNA"/>
</dbReference>
<keyword evidence="3 11" id="KW-0645">Protease</keyword>
<evidence type="ECO:0000313" key="16">
    <source>
        <dbReference type="Proteomes" id="UP001499863"/>
    </source>
</evidence>
<evidence type="ECO:0000256" key="9">
    <source>
        <dbReference type="ARBA" id="ARBA00023049"/>
    </source>
</evidence>
<evidence type="ECO:0000256" key="6">
    <source>
        <dbReference type="ARBA" id="ARBA00022801"/>
    </source>
</evidence>
<sequence>MTEPTYPEAAPPPYPAGPEMPPRYPTAPRYPASAPAAGIPAQQSAPPQVVTGCAPPPTALDPTTDIDPHTGRIHLARRQRGADATTIGQLVLQLPHLLCSLMLLGMLAVLCLPPTAGLLLVLLWIASGALVFHRPTERLLARYLFRLRTPLRSELDRLEPVWHQVTAKAGVDARTYDLWIEEGRSVNATAAAGHIVAVTRYALEALPPAQLAGVLAHELGHHRGGHSWAVLLGYWYSLPARAGWVVFRVVAATLFRVASVISAYGGLVVALAAGALALSVALAFPPLLAVLVTPYLIAAVGRRAELRADRQAAELGFAEAMIEVFYGFMKDEEEALALEERKAGGRPVRPSLGERLLSSHPDIHTRIRRLEDWRDAAATADR</sequence>
<comment type="similarity">
    <text evidence="11">Belongs to the peptidase M48 family.</text>
</comment>
<dbReference type="PANTHER" id="PTHR43221:SF1">
    <property type="entry name" value="PROTEASE HTPX"/>
    <property type="match status" value="1"/>
</dbReference>
<evidence type="ECO:0000256" key="8">
    <source>
        <dbReference type="ARBA" id="ARBA00022989"/>
    </source>
</evidence>
<evidence type="ECO:0000256" key="7">
    <source>
        <dbReference type="ARBA" id="ARBA00022833"/>
    </source>
</evidence>
<evidence type="ECO:0000256" key="10">
    <source>
        <dbReference type="ARBA" id="ARBA00023136"/>
    </source>
</evidence>
<keyword evidence="16" id="KW-1185">Reference proteome</keyword>
<evidence type="ECO:0000259" key="14">
    <source>
        <dbReference type="Pfam" id="PF01435"/>
    </source>
</evidence>
<dbReference type="PANTHER" id="PTHR43221">
    <property type="entry name" value="PROTEASE HTPX"/>
    <property type="match status" value="1"/>
</dbReference>
<dbReference type="Proteomes" id="UP001499863">
    <property type="component" value="Unassembled WGS sequence"/>
</dbReference>
<comment type="caution">
    <text evidence="15">The sequence shown here is derived from an EMBL/GenBank/DDBJ whole genome shotgun (WGS) entry which is preliminary data.</text>
</comment>
<keyword evidence="2" id="KW-1003">Cell membrane</keyword>
<keyword evidence="10 13" id="KW-0472">Membrane</keyword>
<organism evidence="15 16">
    <name type="scientific">Kitasatospora putterlickiae</name>
    <dbReference type="NCBI Taxonomy" id="221725"/>
    <lineage>
        <taxon>Bacteria</taxon>
        <taxon>Bacillati</taxon>
        <taxon>Actinomycetota</taxon>
        <taxon>Actinomycetes</taxon>
        <taxon>Kitasatosporales</taxon>
        <taxon>Streptomycetaceae</taxon>
        <taxon>Kitasatospora</taxon>
    </lineage>
</organism>
<evidence type="ECO:0000256" key="11">
    <source>
        <dbReference type="RuleBase" id="RU003983"/>
    </source>
</evidence>
<dbReference type="Pfam" id="PF01435">
    <property type="entry name" value="Peptidase_M48"/>
    <property type="match status" value="1"/>
</dbReference>
<keyword evidence="7 11" id="KW-0862">Zinc</keyword>
<gene>
    <name evidence="15" type="ORF">GCM10009639_57250</name>
</gene>
<feature type="region of interest" description="Disordered" evidence="12">
    <location>
        <begin position="1"/>
        <end position="69"/>
    </location>
</feature>
<evidence type="ECO:0000256" key="5">
    <source>
        <dbReference type="ARBA" id="ARBA00022723"/>
    </source>
</evidence>
<evidence type="ECO:0000256" key="13">
    <source>
        <dbReference type="SAM" id="Phobius"/>
    </source>
</evidence>
<evidence type="ECO:0000256" key="1">
    <source>
        <dbReference type="ARBA" id="ARBA00004651"/>
    </source>
</evidence>
<dbReference type="Gene3D" id="3.30.2010.10">
    <property type="entry name" value="Metalloproteases ('zincins'), catalytic domain"/>
    <property type="match status" value="1"/>
</dbReference>
<proteinExistence type="inferred from homology"/>
<dbReference type="RefSeq" id="WP_344342481.1">
    <property type="nucleotide sequence ID" value="NZ_BAAAKJ010000330.1"/>
</dbReference>
<feature type="domain" description="Peptidase M48" evidence="14">
    <location>
        <begin position="157"/>
        <end position="373"/>
    </location>
</feature>
<evidence type="ECO:0000256" key="3">
    <source>
        <dbReference type="ARBA" id="ARBA00022670"/>
    </source>
</evidence>
<keyword evidence="9 11" id="KW-0482">Metalloprotease</keyword>
<keyword evidence="6 11" id="KW-0378">Hydrolase</keyword>
<dbReference type="InterPro" id="IPR050083">
    <property type="entry name" value="HtpX_protease"/>
</dbReference>
<comment type="subcellular location">
    <subcellularLocation>
        <location evidence="1">Cell membrane</location>
        <topology evidence="1">Multi-pass membrane protein</topology>
    </subcellularLocation>
</comment>
<evidence type="ECO:0000313" key="15">
    <source>
        <dbReference type="EMBL" id="GAA1407915.1"/>
    </source>
</evidence>
<feature type="compositionally biased region" description="Pro residues" evidence="12">
    <location>
        <begin position="9"/>
        <end position="25"/>
    </location>
</feature>
<evidence type="ECO:0000256" key="2">
    <source>
        <dbReference type="ARBA" id="ARBA00022475"/>
    </source>
</evidence>
<dbReference type="InterPro" id="IPR001915">
    <property type="entry name" value="Peptidase_M48"/>
</dbReference>
<keyword evidence="4 13" id="KW-0812">Transmembrane</keyword>
<evidence type="ECO:0000256" key="4">
    <source>
        <dbReference type="ARBA" id="ARBA00022692"/>
    </source>
</evidence>
<reference evidence="16" key="1">
    <citation type="journal article" date="2019" name="Int. J. Syst. Evol. Microbiol.">
        <title>The Global Catalogue of Microorganisms (GCM) 10K type strain sequencing project: providing services to taxonomists for standard genome sequencing and annotation.</title>
        <authorList>
            <consortium name="The Broad Institute Genomics Platform"/>
            <consortium name="The Broad Institute Genome Sequencing Center for Infectious Disease"/>
            <person name="Wu L."/>
            <person name="Ma J."/>
        </authorList>
    </citation>
    <scope>NUCLEOTIDE SEQUENCE [LARGE SCALE GENOMIC DNA]</scope>
    <source>
        <strain evidence="16">JCM 12393</strain>
    </source>
</reference>
<feature type="transmembrane region" description="Helical" evidence="13">
    <location>
        <begin position="270"/>
        <end position="297"/>
    </location>
</feature>